<protein>
    <submittedName>
        <fullName evidence="1">Uncharacterized protein</fullName>
    </submittedName>
</protein>
<proteinExistence type="predicted"/>
<dbReference type="AlphaFoldDB" id="A0AAW0A183"/>
<evidence type="ECO:0000313" key="2">
    <source>
        <dbReference type="Proteomes" id="UP001362999"/>
    </source>
</evidence>
<organism evidence="1 2">
    <name type="scientific">Favolaschia claudopus</name>
    <dbReference type="NCBI Taxonomy" id="2862362"/>
    <lineage>
        <taxon>Eukaryota</taxon>
        <taxon>Fungi</taxon>
        <taxon>Dikarya</taxon>
        <taxon>Basidiomycota</taxon>
        <taxon>Agaricomycotina</taxon>
        <taxon>Agaricomycetes</taxon>
        <taxon>Agaricomycetidae</taxon>
        <taxon>Agaricales</taxon>
        <taxon>Marasmiineae</taxon>
        <taxon>Mycenaceae</taxon>
        <taxon>Favolaschia</taxon>
    </lineage>
</organism>
<name>A0AAW0A183_9AGAR</name>
<gene>
    <name evidence="1" type="ORF">R3P38DRAFT_1936353</name>
</gene>
<reference evidence="1 2" key="1">
    <citation type="journal article" date="2024" name="J Genomics">
        <title>Draft genome sequencing and assembly of Favolaschia claudopus CIRM-BRFM 2984 isolated from oak limbs.</title>
        <authorList>
            <person name="Navarro D."/>
            <person name="Drula E."/>
            <person name="Chaduli D."/>
            <person name="Cazenave R."/>
            <person name="Ahrendt S."/>
            <person name="Wang J."/>
            <person name="Lipzen A."/>
            <person name="Daum C."/>
            <person name="Barry K."/>
            <person name="Grigoriev I.V."/>
            <person name="Favel A."/>
            <person name="Rosso M.N."/>
            <person name="Martin F."/>
        </authorList>
    </citation>
    <scope>NUCLEOTIDE SEQUENCE [LARGE SCALE GENOMIC DNA]</scope>
    <source>
        <strain evidence="1 2">CIRM-BRFM 2984</strain>
    </source>
</reference>
<dbReference type="Proteomes" id="UP001362999">
    <property type="component" value="Unassembled WGS sequence"/>
</dbReference>
<comment type="caution">
    <text evidence="1">The sequence shown here is derived from an EMBL/GenBank/DDBJ whole genome shotgun (WGS) entry which is preliminary data.</text>
</comment>
<keyword evidence="2" id="KW-1185">Reference proteome</keyword>
<dbReference type="EMBL" id="JAWWNJ010000094">
    <property type="protein sequence ID" value="KAK6997067.1"/>
    <property type="molecule type" value="Genomic_DNA"/>
</dbReference>
<evidence type="ECO:0000313" key="1">
    <source>
        <dbReference type="EMBL" id="KAK6997067.1"/>
    </source>
</evidence>
<sequence>MVSTVPLSAIATCRQDLEEGLNTSLTTVYLCPRDDYEMHRQLEYLWGLELHTLDPEHERSIMKIRKSMQIALPTGTRRWALVPTEETLAAMLAFQLNNCFVSVSDRKSFLTEFSAPEFEYIFVSFAQDVDYFVRTPGKQPKRFTAPYNNFPRVTSSANPFFVTFNSRVLIDRYRYSPSNEWFRAFRLIRLHWNPSTLPDEFLYSCYPETLVTMSDDEMSDEAIGDEPVGSDETMVTPPDEALCSELDKEDFVYHWVQEESHQPCDRVIPPNVIPHTFRYDHTRGIEICEKRPQWRVESKRGFQYFERLFPAAAARFKSSGV</sequence>
<accession>A0AAW0A183</accession>